<keyword evidence="3" id="KW-1185">Reference proteome</keyword>
<dbReference type="EMBL" id="JACBKZ010000004">
    <property type="protein sequence ID" value="KAF5951500.1"/>
    <property type="molecule type" value="Genomic_DNA"/>
</dbReference>
<dbReference type="PANTHER" id="PTHR10412:SF20">
    <property type="entry name" value="MANNOSYL-OLIGOSACCHARIDE GLUCOSIDASE GCS1"/>
    <property type="match status" value="1"/>
</dbReference>
<evidence type="ECO:0000259" key="1">
    <source>
        <dbReference type="Pfam" id="PF03200"/>
    </source>
</evidence>
<dbReference type="PANTHER" id="PTHR10412">
    <property type="entry name" value="MANNOSYL-OLIGOSACCHARIDE GLUCOSIDASE"/>
    <property type="match status" value="1"/>
</dbReference>
<dbReference type="InterPro" id="IPR031335">
    <property type="entry name" value="Glyco_hydro_63_C"/>
</dbReference>
<dbReference type="Gene3D" id="1.50.10.10">
    <property type="match status" value="2"/>
</dbReference>
<dbReference type="GO" id="GO:0009311">
    <property type="term" value="P:oligosaccharide metabolic process"/>
    <property type="evidence" value="ECO:0007669"/>
    <property type="project" value="InterPro"/>
</dbReference>
<dbReference type="InterPro" id="IPR012341">
    <property type="entry name" value="6hp_glycosidase-like_sf"/>
</dbReference>
<protein>
    <recommendedName>
        <fullName evidence="1">Glycosyl hydrolase family 63 C-terminal domain-containing protein</fullName>
    </recommendedName>
</protein>
<dbReference type="Proteomes" id="UP000593564">
    <property type="component" value="Unassembled WGS sequence"/>
</dbReference>
<dbReference type="AlphaFoldDB" id="A0A7J7HF07"/>
<reference evidence="2 3" key="2">
    <citation type="submission" date="2020-07" db="EMBL/GenBank/DDBJ databases">
        <title>Genome assembly of wild tea tree DASZ reveals pedigree and selection history of tea varieties.</title>
        <authorList>
            <person name="Zhang W."/>
        </authorList>
    </citation>
    <scope>NUCLEOTIDE SEQUENCE [LARGE SCALE GENOMIC DNA]</scope>
    <source>
        <strain evidence="3">cv. G240</strain>
        <tissue evidence="2">Leaf</tissue>
    </source>
</reference>
<dbReference type="Pfam" id="PF03200">
    <property type="entry name" value="Glyco_hydro_63"/>
    <property type="match status" value="2"/>
</dbReference>
<feature type="domain" description="Glycosyl hydrolase family 63 C-terminal" evidence="1">
    <location>
        <begin position="1"/>
        <end position="49"/>
    </location>
</feature>
<name>A0A7J7HF07_CAMSI</name>
<dbReference type="InterPro" id="IPR004888">
    <property type="entry name" value="Glycoside_hydrolase_63"/>
</dbReference>
<evidence type="ECO:0000313" key="3">
    <source>
        <dbReference type="Proteomes" id="UP000593564"/>
    </source>
</evidence>
<dbReference type="GO" id="GO:0004573">
    <property type="term" value="F:Glc3Man9GlcNAc2 oligosaccharide glucosidase activity"/>
    <property type="evidence" value="ECO:0007669"/>
    <property type="project" value="InterPro"/>
</dbReference>
<dbReference type="GO" id="GO:0005789">
    <property type="term" value="C:endoplasmic reticulum membrane"/>
    <property type="evidence" value="ECO:0007669"/>
    <property type="project" value="TreeGrafter"/>
</dbReference>
<proteinExistence type="predicted"/>
<gene>
    <name evidence="2" type="ORF">HYC85_009444</name>
</gene>
<comment type="caution">
    <text evidence="2">The sequence shown here is derived from an EMBL/GenBank/DDBJ whole genome shotgun (WGS) entry which is preliminary data.</text>
</comment>
<feature type="domain" description="Glycosyl hydrolase family 63 C-terminal" evidence="1">
    <location>
        <begin position="99"/>
        <end position="190"/>
    </location>
</feature>
<reference evidence="3" key="1">
    <citation type="journal article" date="2020" name="Nat. Commun.">
        <title>Genome assembly of wild tea tree DASZ reveals pedigree and selection history of tea varieties.</title>
        <authorList>
            <person name="Zhang W."/>
            <person name="Zhang Y."/>
            <person name="Qiu H."/>
            <person name="Guo Y."/>
            <person name="Wan H."/>
            <person name="Zhang X."/>
            <person name="Scossa F."/>
            <person name="Alseekh S."/>
            <person name="Zhang Q."/>
            <person name="Wang P."/>
            <person name="Xu L."/>
            <person name="Schmidt M.H."/>
            <person name="Jia X."/>
            <person name="Li D."/>
            <person name="Zhu A."/>
            <person name="Guo F."/>
            <person name="Chen W."/>
            <person name="Ni D."/>
            <person name="Usadel B."/>
            <person name="Fernie A.R."/>
            <person name="Wen W."/>
        </authorList>
    </citation>
    <scope>NUCLEOTIDE SEQUENCE [LARGE SCALE GENOMIC DNA]</scope>
    <source>
        <strain evidence="3">cv. G240</strain>
    </source>
</reference>
<evidence type="ECO:0000313" key="2">
    <source>
        <dbReference type="EMBL" id="KAF5951500.1"/>
    </source>
</evidence>
<sequence>MNVDGWIPREQILDDEARSKVPEEYIILHPTNGNPPTLFLVLRDLFIKHTNGCVTILTLSLECPDTDLWQIACIQSQSFFRRNMNLGRYDNRNRHLHLGMHFDDAHGTYLDFGNHTEKVEICVGKGNEKRNVNGIQADVISHFHSFSLSKSLTKSMIQIQDSTILEQQLSLISNRSILWTDYGLRSLSKTR</sequence>
<organism evidence="2 3">
    <name type="scientific">Camellia sinensis</name>
    <name type="common">Tea plant</name>
    <name type="synonym">Thea sinensis</name>
    <dbReference type="NCBI Taxonomy" id="4442"/>
    <lineage>
        <taxon>Eukaryota</taxon>
        <taxon>Viridiplantae</taxon>
        <taxon>Streptophyta</taxon>
        <taxon>Embryophyta</taxon>
        <taxon>Tracheophyta</taxon>
        <taxon>Spermatophyta</taxon>
        <taxon>Magnoliopsida</taxon>
        <taxon>eudicotyledons</taxon>
        <taxon>Gunneridae</taxon>
        <taxon>Pentapetalae</taxon>
        <taxon>asterids</taxon>
        <taxon>Ericales</taxon>
        <taxon>Theaceae</taxon>
        <taxon>Camellia</taxon>
    </lineage>
</organism>
<dbReference type="GO" id="GO:0006487">
    <property type="term" value="P:protein N-linked glycosylation"/>
    <property type="evidence" value="ECO:0007669"/>
    <property type="project" value="TreeGrafter"/>
</dbReference>
<accession>A0A7J7HF07</accession>